<evidence type="ECO:0000313" key="2">
    <source>
        <dbReference type="Proteomes" id="UP001162992"/>
    </source>
</evidence>
<name>A0ACC2APV7_DIPCM</name>
<dbReference type="EMBL" id="CM055111">
    <property type="protein sequence ID" value="KAJ7519516.1"/>
    <property type="molecule type" value="Genomic_DNA"/>
</dbReference>
<comment type="caution">
    <text evidence="1">The sequence shown here is derived from an EMBL/GenBank/DDBJ whole genome shotgun (WGS) entry which is preliminary data.</text>
</comment>
<protein>
    <submittedName>
        <fullName evidence="1">Uncharacterized protein</fullName>
    </submittedName>
</protein>
<evidence type="ECO:0000313" key="1">
    <source>
        <dbReference type="EMBL" id="KAJ7519516.1"/>
    </source>
</evidence>
<accession>A0ACC2APV7</accession>
<reference evidence="2" key="1">
    <citation type="journal article" date="2024" name="Proc. Natl. Acad. Sci. U.S.A.">
        <title>Extraordinary preservation of gene collinearity over three hundred million years revealed in homosporous lycophytes.</title>
        <authorList>
            <person name="Li C."/>
            <person name="Wickell D."/>
            <person name="Kuo L.Y."/>
            <person name="Chen X."/>
            <person name="Nie B."/>
            <person name="Liao X."/>
            <person name="Peng D."/>
            <person name="Ji J."/>
            <person name="Jenkins J."/>
            <person name="Williams M."/>
            <person name="Shu S."/>
            <person name="Plott C."/>
            <person name="Barry K."/>
            <person name="Rajasekar S."/>
            <person name="Grimwood J."/>
            <person name="Han X."/>
            <person name="Sun S."/>
            <person name="Hou Z."/>
            <person name="He W."/>
            <person name="Dai G."/>
            <person name="Sun C."/>
            <person name="Schmutz J."/>
            <person name="Leebens-Mack J.H."/>
            <person name="Li F.W."/>
            <person name="Wang L."/>
        </authorList>
    </citation>
    <scope>NUCLEOTIDE SEQUENCE [LARGE SCALE GENOMIC DNA]</scope>
    <source>
        <strain evidence="2">cv. PW_Plant_1</strain>
    </source>
</reference>
<keyword evidence="2" id="KW-1185">Reference proteome</keyword>
<dbReference type="Proteomes" id="UP001162992">
    <property type="component" value="Chromosome 20"/>
</dbReference>
<proteinExistence type="predicted"/>
<gene>
    <name evidence="1" type="ORF">O6H91_20G042600</name>
</gene>
<sequence>MESVRAQHKRVRFSYDEPDSDEEEEEQQRSVAEARSMGVGVLQIIRDNTPDASRNNTPETSRAKKLRFPKGKKESQTTGISKLDYLNGDEDSGLVLNRDPRVAATERAVRRNKIAEQLRNSEDSSVLNDVAAAEEDYEVGDQEDEDGVPLEPFNLKQEREEGYFDAEGNYVEYRLDREFKDAWLDSAEVDTRFAEKHLGEVSEDEEAALSSGDIGKIKRRIADALLPGETVLQALRRLKGSSKKRNLREKMSDQETAIFDQLTEDTMKLMDNGDYDAYHETKETFQREAEGYEAIVKVMVGSSSNGTAHGGHSSDVYPLETTDDIFASDEEKDLRKDGQLSTSFTENRYLETPPTSLLETGATTSVDMFGDDEKENPSDEDGSAQVEADKQAGSTYIEGNNLNNGSRYQYIESGYIFDAPSGYYYNQDLGYYYDSISGLFCNASSGKWFSYEEESGNYVEVS</sequence>
<organism evidence="1 2">
    <name type="scientific">Diphasiastrum complanatum</name>
    <name type="common">Issler's clubmoss</name>
    <name type="synonym">Lycopodium complanatum</name>
    <dbReference type="NCBI Taxonomy" id="34168"/>
    <lineage>
        <taxon>Eukaryota</taxon>
        <taxon>Viridiplantae</taxon>
        <taxon>Streptophyta</taxon>
        <taxon>Embryophyta</taxon>
        <taxon>Tracheophyta</taxon>
        <taxon>Lycopodiopsida</taxon>
        <taxon>Lycopodiales</taxon>
        <taxon>Lycopodiaceae</taxon>
        <taxon>Lycopodioideae</taxon>
        <taxon>Diphasiastrum</taxon>
    </lineage>
</organism>